<dbReference type="SUPFAM" id="SSF52540">
    <property type="entry name" value="P-loop containing nucleoside triphosphate hydrolases"/>
    <property type="match status" value="1"/>
</dbReference>
<evidence type="ECO:0000256" key="1">
    <source>
        <dbReference type="ARBA" id="ARBA00022737"/>
    </source>
</evidence>
<feature type="domain" description="Nephrocystin 3-like N-terminal" evidence="2">
    <location>
        <begin position="287"/>
        <end position="428"/>
    </location>
</feature>
<name>A0A8K0UIR8_9AGAR</name>
<comment type="caution">
    <text evidence="3">The sequence shown here is derived from an EMBL/GenBank/DDBJ whole genome shotgun (WGS) entry which is preliminary data.</text>
</comment>
<sequence>MMVSRKRIVGHADLDVGLLNKYCDDKEGGTLLQLTLHGGSGSSEPRITGFILLAAARSQFKKSWSAADDLRVIGCPVPLRDTRHGLEELVAKLQALVHACASTKLSTSLDDIASVALGVSQHVCRLPLYPRSRDLDQHIHKLLSALETSYAFVAAVKHGAKSKETSNHIIALLRQTIECMVFIINYIGPDCDASEPSLVIDMVDAFIERLHLLQVSRWEQKTVADPLLTYRSPKSITDSVHEPFRRLLKRFRARIPDFDASTIPTPCTAGTASDKLREISSALLMPQCRILYLCGPQGSGKTAVASSLVNLLSGQARLMARFFGSRSSSLLILHHLVSQLVAFDTRLARHIGESLQAQPKILMEPFSHQFSALFVAPLRALPAEGPVVILLDGLDQCGADMRRELFHSTLREQLNLIPSFVRFFITTRLSSSELLSDVDIGGAADRKEVTLMDLSYSHEAVMSFLRGRLRDVGDHFWGVDFDPSWPALSDVRELAVRAKRHFLWAVIACDIVDGDDPASRLDQVLRLGQKCSIDDLFTWALNNAVKDEKTGEILKAFQDVFGVLLGAEHVLPRTTFDDIVSSMNPASRISSAAIVQRFPFAFTEVPYKYNHIVRIHPSFGDYLTNPSRCLDPTWRIDRHTYRHAMVIRFLSDLPSQIADYIGVYGVHKWIEMDQDSYIRHACRYWVDYLSGQSLRGDHAVGGLLLRFMLLSFHDWFALMSDSFGSRLKTLKFWLREVSFIATSDWPPHLMSTVIEVLEAYEELDRNLPANMDAGRYRLLPRWKKRCRSFPDLGAA</sequence>
<dbReference type="AlphaFoldDB" id="A0A8K0UIR8"/>
<dbReference type="InterPro" id="IPR056884">
    <property type="entry name" value="NPHP3-like_N"/>
</dbReference>
<keyword evidence="4" id="KW-1185">Reference proteome</keyword>
<evidence type="ECO:0000313" key="3">
    <source>
        <dbReference type="EMBL" id="KAH8092488.1"/>
    </source>
</evidence>
<dbReference type="Proteomes" id="UP000813824">
    <property type="component" value="Unassembled WGS sequence"/>
</dbReference>
<dbReference type="PANTHER" id="PTHR10039">
    <property type="entry name" value="AMELOGENIN"/>
    <property type="match status" value="1"/>
</dbReference>
<proteinExistence type="predicted"/>
<evidence type="ECO:0000313" key="4">
    <source>
        <dbReference type="Proteomes" id="UP000813824"/>
    </source>
</evidence>
<gene>
    <name evidence="3" type="ORF">BXZ70DRAFT_456460</name>
</gene>
<dbReference type="EMBL" id="JAEVFJ010000032">
    <property type="protein sequence ID" value="KAH8092488.1"/>
    <property type="molecule type" value="Genomic_DNA"/>
</dbReference>
<dbReference type="InterPro" id="IPR027417">
    <property type="entry name" value="P-loop_NTPase"/>
</dbReference>
<protein>
    <recommendedName>
        <fullName evidence="2">Nephrocystin 3-like N-terminal domain-containing protein</fullName>
    </recommendedName>
</protein>
<dbReference type="OrthoDB" id="163438at2759"/>
<dbReference type="Pfam" id="PF24883">
    <property type="entry name" value="NPHP3_N"/>
    <property type="match status" value="1"/>
</dbReference>
<reference evidence="3" key="1">
    <citation type="journal article" date="2021" name="New Phytol.">
        <title>Evolutionary innovations through gain and loss of genes in the ectomycorrhizal Boletales.</title>
        <authorList>
            <person name="Wu G."/>
            <person name="Miyauchi S."/>
            <person name="Morin E."/>
            <person name="Kuo A."/>
            <person name="Drula E."/>
            <person name="Varga T."/>
            <person name="Kohler A."/>
            <person name="Feng B."/>
            <person name="Cao Y."/>
            <person name="Lipzen A."/>
            <person name="Daum C."/>
            <person name="Hundley H."/>
            <person name="Pangilinan J."/>
            <person name="Johnson J."/>
            <person name="Barry K."/>
            <person name="LaButti K."/>
            <person name="Ng V."/>
            <person name="Ahrendt S."/>
            <person name="Min B."/>
            <person name="Choi I.G."/>
            <person name="Park H."/>
            <person name="Plett J.M."/>
            <person name="Magnuson J."/>
            <person name="Spatafora J.W."/>
            <person name="Nagy L.G."/>
            <person name="Henrissat B."/>
            <person name="Grigoriev I.V."/>
            <person name="Yang Z.L."/>
            <person name="Xu J."/>
            <person name="Martin F.M."/>
        </authorList>
    </citation>
    <scope>NUCLEOTIDE SEQUENCE</scope>
    <source>
        <strain evidence="3">KKN 215</strain>
    </source>
</reference>
<accession>A0A8K0UIR8</accession>
<keyword evidence="1" id="KW-0677">Repeat</keyword>
<evidence type="ECO:0000259" key="2">
    <source>
        <dbReference type="Pfam" id="PF24883"/>
    </source>
</evidence>
<organism evidence="3 4">
    <name type="scientific">Cristinia sonorae</name>
    <dbReference type="NCBI Taxonomy" id="1940300"/>
    <lineage>
        <taxon>Eukaryota</taxon>
        <taxon>Fungi</taxon>
        <taxon>Dikarya</taxon>
        <taxon>Basidiomycota</taxon>
        <taxon>Agaricomycotina</taxon>
        <taxon>Agaricomycetes</taxon>
        <taxon>Agaricomycetidae</taxon>
        <taxon>Agaricales</taxon>
        <taxon>Pleurotineae</taxon>
        <taxon>Stephanosporaceae</taxon>
        <taxon>Cristinia</taxon>
    </lineage>
</organism>
<dbReference type="Gene3D" id="3.40.50.300">
    <property type="entry name" value="P-loop containing nucleotide triphosphate hydrolases"/>
    <property type="match status" value="1"/>
</dbReference>
<dbReference type="PANTHER" id="PTHR10039:SF14">
    <property type="entry name" value="NACHT DOMAIN-CONTAINING PROTEIN"/>
    <property type="match status" value="1"/>
</dbReference>